<reference evidence="2 3" key="1">
    <citation type="submission" date="2024-02" db="EMBL/GenBank/DDBJ databases">
        <title>A chromosome-level genome assembly of Drosophila madeirensis, a fruit fly species endemic to Madeira island.</title>
        <authorList>
            <person name="Tomihara K."/>
            <person name="Llopart A."/>
            <person name="Yamamoto D."/>
        </authorList>
    </citation>
    <scope>NUCLEOTIDE SEQUENCE [LARGE SCALE GENOMIC DNA]</scope>
    <source>
        <strain evidence="2 3">RF1</strain>
    </source>
</reference>
<organism evidence="2 3">
    <name type="scientific">Drosophila madeirensis</name>
    <name type="common">Fruit fly</name>
    <dbReference type="NCBI Taxonomy" id="30013"/>
    <lineage>
        <taxon>Eukaryota</taxon>
        <taxon>Metazoa</taxon>
        <taxon>Ecdysozoa</taxon>
        <taxon>Arthropoda</taxon>
        <taxon>Hexapoda</taxon>
        <taxon>Insecta</taxon>
        <taxon>Pterygota</taxon>
        <taxon>Neoptera</taxon>
        <taxon>Endopterygota</taxon>
        <taxon>Diptera</taxon>
        <taxon>Brachycera</taxon>
        <taxon>Muscomorpha</taxon>
        <taxon>Ephydroidea</taxon>
        <taxon>Drosophilidae</taxon>
        <taxon>Drosophila</taxon>
        <taxon>Sophophora</taxon>
    </lineage>
</organism>
<feature type="compositionally biased region" description="Polar residues" evidence="1">
    <location>
        <begin position="1"/>
        <end position="11"/>
    </location>
</feature>
<evidence type="ECO:0000313" key="3">
    <source>
        <dbReference type="Proteomes" id="UP001500889"/>
    </source>
</evidence>
<evidence type="ECO:0000313" key="2">
    <source>
        <dbReference type="EMBL" id="BFG05396.1"/>
    </source>
</evidence>
<keyword evidence="3" id="KW-1185">Reference proteome</keyword>
<proteinExistence type="predicted"/>
<gene>
    <name evidence="2" type="ORF">DMAD_04140</name>
</gene>
<protein>
    <submittedName>
        <fullName evidence="2">Uncharacterized protein</fullName>
    </submittedName>
</protein>
<feature type="region of interest" description="Disordered" evidence="1">
    <location>
        <begin position="1"/>
        <end position="53"/>
    </location>
</feature>
<dbReference type="Proteomes" id="UP001500889">
    <property type="component" value="Chromosome E"/>
</dbReference>
<dbReference type="AlphaFoldDB" id="A0AAU9GD54"/>
<sequence>MNSADELSATSPKKIAVVVPSQETQDKEDNEDPQLTADQGTKPEDTSNKTISKRTVVLQIDLQSKEVQVKQHKADADNDPAEDRKTLIIDFDTKPLVVDAQPTEEATSQMPQQIKIVFSLKMMRWILSEAKEMHAKCLLAKSGCWCVCHLNKGDVKALTAAQKVRQSMEVRKALIGLLRADKPKKAVISTLMKMLLPRKLPKLSNVRKLISGKAKHLQYKNIVYTLYEDE</sequence>
<evidence type="ECO:0000256" key="1">
    <source>
        <dbReference type="SAM" id="MobiDB-lite"/>
    </source>
</evidence>
<dbReference type="EMBL" id="AP029267">
    <property type="protein sequence ID" value="BFG05396.1"/>
    <property type="molecule type" value="Genomic_DNA"/>
</dbReference>
<accession>A0AAU9GD54</accession>
<name>A0AAU9GD54_DROMD</name>